<feature type="region of interest" description="Disordered" evidence="1">
    <location>
        <begin position="159"/>
        <end position="189"/>
    </location>
</feature>
<dbReference type="EMBL" id="CP089275">
    <property type="protein sequence ID" value="USP75842.1"/>
    <property type="molecule type" value="Genomic_DNA"/>
</dbReference>
<dbReference type="Proteomes" id="UP001056012">
    <property type="component" value="Chromosome 2"/>
</dbReference>
<organism evidence="2 3">
    <name type="scientific">Curvularia clavata</name>
    <dbReference type="NCBI Taxonomy" id="95742"/>
    <lineage>
        <taxon>Eukaryota</taxon>
        <taxon>Fungi</taxon>
        <taxon>Dikarya</taxon>
        <taxon>Ascomycota</taxon>
        <taxon>Pezizomycotina</taxon>
        <taxon>Dothideomycetes</taxon>
        <taxon>Pleosporomycetidae</taxon>
        <taxon>Pleosporales</taxon>
        <taxon>Pleosporineae</taxon>
        <taxon>Pleosporaceae</taxon>
        <taxon>Curvularia</taxon>
    </lineage>
</organism>
<feature type="compositionally biased region" description="Low complexity" evidence="1">
    <location>
        <begin position="15"/>
        <end position="44"/>
    </location>
</feature>
<keyword evidence="3" id="KW-1185">Reference proteome</keyword>
<evidence type="ECO:0000313" key="2">
    <source>
        <dbReference type="EMBL" id="USP75842.1"/>
    </source>
</evidence>
<gene>
    <name evidence="2" type="ORF">yc1106_03116</name>
</gene>
<feature type="compositionally biased region" description="Basic residues" evidence="1">
    <location>
        <begin position="72"/>
        <end position="84"/>
    </location>
</feature>
<accession>A0A9Q8Z548</accession>
<reference evidence="2" key="1">
    <citation type="submission" date="2021-12" db="EMBL/GenBank/DDBJ databases">
        <title>Curvularia clavata genome.</title>
        <authorList>
            <person name="Cao Y."/>
        </authorList>
    </citation>
    <scope>NUCLEOTIDE SEQUENCE</scope>
    <source>
        <strain evidence="2">Yc1106</strain>
    </source>
</reference>
<name>A0A9Q8Z548_CURCL</name>
<evidence type="ECO:0000256" key="1">
    <source>
        <dbReference type="SAM" id="MobiDB-lite"/>
    </source>
</evidence>
<dbReference type="VEuPathDB" id="FungiDB:yc1106_03116"/>
<evidence type="ECO:0000313" key="3">
    <source>
        <dbReference type="Proteomes" id="UP001056012"/>
    </source>
</evidence>
<feature type="compositionally biased region" description="Pro residues" evidence="1">
    <location>
        <begin position="1"/>
        <end position="14"/>
    </location>
</feature>
<feature type="region of interest" description="Disordered" evidence="1">
    <location>
        <begin position="392"/>
        <end position="471"/>
    </location>
</feature>
<protein>
    <submittedName>
        <fullName evidence="2">Uncharacterized protein</fullName>
    </submittedName>
</protein>
<sequence>MPRPPSSPSPPPATFPFTTGSFDFPHASTSPPTASRAASSTASRNGLRPVAGQRQDPTHDEAPSASREPARRARARTSTRRGQLHRIFGPPRETTVAPDNLSRRPPTANPSRPRATPSERYLRRSQARIREQRSAAMDLSNDMLDSLSDVPINNPFTANANIGTHARPRSPIVQVSTERTHKRRKLQHDTSGATEYMCFKYGHKGQVVSGRLRMEIVSCDGGEHRRDNPPGLYKVQNVLRNDKSVYCSESSQCNLLLKHIGEAPFALEKVVIRAPDRGFTAPVQEGLVFVSMSADELLSRTSAYNLHYEARSPLMSPTPSLPNEDNEQISLREALEDPSVWQYSRQGTQEEMEERIENLRLRSERLNAESATLMSSLRSDSDRRRVLRQMVEHEDETDGDNCDHVADDAYSGAAGISAPTPPPFTVTTAASEDDDSDSNEEVPSAAIMADRLRRESRWHPDSEDEDDETVPRLASLSRAVPLEYSPYGEWRERRERYLEPIRASRITTPSRIEPSERTPDTEPIIAPHARFFIAKNKNKITIKFHPAISGRYVLLKFWSPKRDGNIDIESVQFYGYSGPRYFPAVQPRLHKHGYADADAGSATDLPPPATQASQSMAIQALPVHTRHMHPYPVFAHTEFRITIFDSPRLIRTDVDIWFLNELVAVDSQLTRPWFC</sequence>
<feature type="region of interest" description="Disordered" evidence="1">
    <location>
        <begin position="1"/>
        <end position="121"/>
    </location>
</feature>
<feature type="compositionally biased region" description="Acidic residues" evidence="1">
    <location>
        <begin position="431"/>
        <end position="440"/>
    </location>
</feature>
<proteinExistence type="predicted"/>
<dbReference type="AlphaFoldDB" id="A0A9Q8Z548"/>
<feature type="compositionally biased region" description="Basic and acidic residues" evidence="1">
    <location>
        <begin position="450"/>
        <end position="461"/>
    </location>
</feature>
<dbReference type="OrthoDB" id="2351940at2759"/>